<proteinExistence type="predicted"/>
<dbReference type="AlphaFoldDB" id="Q977V7"/>
<dbReference type="RefSeq" id="WP_010963183.1">
    <property type="nucleotide sequence ID" value="NC_003026.1"/>
</dbReference>
<evidence type="ECO:0000313" key="1">
    <source>
        <dbReference type="EMBL" id="AAK73820.1"/>
    </source>
</evidence>
<protein>
    <submittedName>
        <fullName evidence="1">Orf181</fullName>
    </submittedName>
</protein>
<keyword evidence="1" id="KW-0614">Plasmid</keyword>
<geneLocation type="plasmid" evidence="1">
    <name>pRT1</name>
</geneLocation>
<reference evidence="1" key="1">
    <citation type="journal article" date="2002" name="J. Bacteriol.">
        <title>Characterization of plasmid pRT1 from Pyrococcus sp. strain JT1.</title>
        <authorList>
            <person name="Ward D.E."/>
            <person name="Revet I.M."/>
            <person name="Nandakumar R."/>
            <person name="Tuttle J.H."/>
            <person name="de Vos W.M."/>
            <person name="van Der Oost J."/>
            <person name="DiRuggiero J."/>
        </authorList>
    </citation>
    <scope>NUCLEOTIDE SEQUENCE</scope>
    <source>
        <strain evidence="1">JT1</strain>
        <plasmid evidence="1">pRT1</plasmid>
    </source>
</reference>
<sequence>MPRAKAKQDKKKKRHYYAELRIDVKHYPTTMYEILEALFKRSRPMVDLAYYLVKRARAGGWEDYEWLKVLLEFLKEYSKVYNLGFKPEDVEALLSYYDNLIEYSNTTRNEKVMERAKALGIDLGTWQRRYHSIIKRLMRAGLIYKKWSHYGQSKEFLNMLRKMEEALIDFYTGKEEGDEWL</sequence>
<organism evidence="1">
    <name type="scientific">Pyrococcus sp. JT1</name>
    <dbReference type="NCBI Taxonomy" id="165215"/>
    <lineage>
        <taxon>Archaea</taxon>
        <taxon>Methanobacteriati</taxon>
        <taxon>Methanobacteriota</taxon>
        <taxon>Thermococci</taxon>
        <taxon>Thermococcales</taxon>
        <taxon>Thermococcaceae</taxon>
        <taxon>Pyrococcus</taxon>
    </lineage>
</organism>
<name>Q977V7_9EURY</name>
<accession>Q977V7</accession>
<dbReference type="EMBL" id="AF393813">
    <property type="protein sequence ID" value="AAK73820.1"/>
    <property type="molecule type" value="Genomic_DNA"/>
</dbReference>